<proteinExistence type="predicted"/>
<name>A0A3P6E9Z8_BRAOL</name>
<evidence type="ECO:0000313" key="1">
    <source>
        <dbReference type="EMBL" id="VDD29362.1"/>
    </source>
</evidence>
<sequence>MIGCERDQSRPPIALLKFGSSLGMLSTTTILCQFLSTEHHLLQRLSYISQAYTV</sequence>
<organism evidence="1">
    <name type="scientific">Brassica oleracea</name>
    <name type="common">Wild cabbage</name>
    <dbReference type="NCBI Taxonomy" id="3712"/>
    <lineage>
        <taxon>Eukaryota</taxon>
        <taxon>Viridiplantae</taxon>
        <taxon>Streptophyta</taxon>
        <taxon>Embryophyta</taxon>
        <taxon>Tracheophyta</taxon>
        <taxon>Spermatophyta</taxon>
        <taxon>Magnoliopsida</taxon>
        <taxon>eudicotyledons</taxon>
        <taxon>Gunneridae</taxon>
        <taxon>Pentapetalae</taxon>
        <taxon>rosids</taxon>
        <taxon>malvids</taxon>
        <taxon>Brassicales</taxon>
        <taxon>Brassicaceae</taxon>
        <taxon>Brassiceae</taxon>
        <taxon>Brassica</taxon>
    </lineage>
</organism>
<dbReference type="EMBL" id="LR031875">
    <property type="protein sequence ID" value="VDD29362.1"/>
    <property type="molecule type" value="Genomic_DNA"/>
</dbReference>
<protein>
    <submittedName>
        <fullName evidence="1">Uncharacterized protein</fullName>
    </submittedName>
</protein>
<accession>A0A3P6E9Z8</accession>
<gene>
    <name evidence="1" type="ORF">BOLC9T54685H</name>
</gene>
<reference evidence="1" key="1">
    <citation type="submission" date="2018-11" db="EMBL/GenBank/DDBJ databases">
        <authorList>
            <consortium name="Genoscope - CEA"/>
            <person name="William W."/>
        </authorList>
    </citation>
    <scope>NUCLEOTIDE SEQUENCE</scope>
</reference>
<dbReference type="AlphaFoldDB" id="A0A3P6E9Z8"/>